<feature type="compositionally biased region" description="Low complexity" evidence="1">
    <location>
        <begin position="1407"/>
        <end position="1417"/>
    </location>
</feature>
<accession>A0AAV9Y260</accession>
<feature type="region of interest" description="Disordered" evidence="1">
    <location>
        <begin position="1407"/>
        <end position="1434"/>
    </location>
</feature>
<gene>
    <name evidence="2" type="ORF">RS030_152326</name>
</gene>
<comment type="caution">
    <text evidence="2">The sequence shown here is derived from an EMBL/GenBank/DDBJ whole genome shotgun (WGS) entry which is preliminary data.</text>
</comment>
<evidence type="ECO:0000313" key="2">
    <source>
        <dbReference type="EMBL" id="KAK6590515.1"/>
    </source>
</evidence>
<keyword evidence="3" id="KW-1185">Reference proteome</keyword>
<evidence type="ECO:0000313" key="3">
    <source>
        <dbReference type="Proteomes" id="UP001311799"/>
    </source>
</evidence>
<organism evidence="2 3">
    <name type="scientific">Cryptosporidium xiaoi</name>
    <dbReference type="NCBI Taxonomy" id="659607"/>
    <lineage>
        <taxon>Eukaryota</taxon>
        <taxon>Sar</taxon>
        <taxon>Alveolata</taxon>
        <taxon>Apicomplexa</taxon>
        <taxon>Conoidasida</taxon>
        <taxon>Coccidia</taxon>
        <taxon>Eucoccidiorida</taxon>
        <taxon>Eimeriorina</taxon>
        <taxon>Cryptosporidiidae</taxon>
        <taxon>Cryptosporidium</taxon>
    </lineage>
</organism>
<protein>
    <submittedName>
        <fullName evidence="2">Uncharacterized protein</fullName>
    </submittedName>
</protein>
<evidence type="ECO:0000256" key="1">
    <source>
        <dbReference type="SAM" id="MobiDB-lite"/>
    </source>
</evidence>
<dbReference type="Proteomes" id="UP001311799">
    <property type="component" value="Unassembled WGS sequence"/>
</dbReference>
<name>A0AAV9Y260_9CRYT</name>
<proteinExistence type="predicted"/>
<dbReference type="EMBL" id="JAWDEY010000006">
    <property type="protein sequence ID" value="KAK6590515.1"/>
    <property type="molecule type" value="Genomic_DNA"/>
</dbReference>
<sequence length="1434" mass="163016">MEVSTYDDVASVKFIHGPKLRFESQEGSKILVCNKLRYIIVAEKNQVLIYNMDGILENLGESMCLELNSVDLKNCLVLDYKLSCSSSISNILLDYSSTILTLTGNFGVALYDLLNLNEFSEWNKIDHRDPREVCWTEKNDIVIIDTDGNCFMYHYNHMKKKFYKVQFKIEGNNYSFKFIESCGKNNQKISLVFVTEGRKCIVVLTNELYDTISFETKIFIIPSSFVFPILEILRPIKESAFINHIEIDPENYLDHFNISCLKFLNGKRKDYLSLTLVGGRDCIDGYIIFFVIDSPTSISISSYSINDLSFDNIPSDFGRLDTISCIAIWVKEWEILFMGTSVFSQMILFTCSESYITSNEELGSQQWFRLGMSEGYDINCTDYETGIFDAVICTSSKSSIRDPKLTLDSPQINNPPIILISQTDGGIIAHFIASSKLNKIEYQEDNIKSIINYEAVFGEKTNEKDFYIDTLNDGLKYYLDQNTKKSLHVEQDNEEYPNTDYFLNDLGKCVSEIGNLNNSGSNIFDVLSKIENNIKSLENKFKFVYEMINSLNSSTPNIFGNIDRFIKDFSPFDLNDEQFVELLNKYSYVSDLERQLRRIYFGIIKKFPEKIYKNSNFEKLRIKFRRNELTSNQVSTLFYVNNSILYDFIRSSDAPDLCKMVDSISITGKQCLKLASRISQVSKLCQRLNLRVNCPGSNNILLPPSIPISLLGPNDGSFNYSLNDQKDYELQGADISSSVRAVRNPDKLYRNDNINKFNYSPLRRIDSLSDVISNISYSISSKKKVLGQSFINNDALILPPTQKTNFYMKNSNYSTRTTMEEYLNLRSKSSVFQKKHAKKVPYFEFNWNPTKNINLVHDYNSPLRGNHSFSTTPHIMTNYSNKSTEAINSALFNCHEQLERIIDQCDIIQGSISFMKRENLIPKNIYWQINNINSVYLNSGTFKPNCDRLMVSHLLLMKNSNREKNMFYRQKMNLILTNSISEKSHHNEDVILYSDASESSYNKVNPSGSSSLIFENVNLQSKNNDAVLSFDPKPVSPILNEKKFQDFDSDIKEKDSENISHMGKLEVFRDLNNVIESFTELELKQKILFDQPENYEDNLVDDTQNHNPVCGTPFIKNDSIEKLEKNLKEVDGNYASLNENFYPTLFSTGSINSLEKPTSTTSFLNTEICGDENGKIESIVDIPTIHDEDFPKSSLHTKLNENRDLKVPGSSLGFSTEIKTPNNIFEPNSTDLELKTPIIKHNNDHRELVSQIQSNNTSLNKLINESELNKVPSNFSTLPYLTFGAADSNESSNSFFKTAGLGGMFGGIKTHSNSSPVPTVSGFGSSQFLIDGPFTSNTPSDQRQTDSQNQPLLSSMCSNSSFSFGMSQEKLSPAIPFSSQPMNEVQTSGFTPSTNFKGFSSLLTNSDNTNSLPSNNTQFSFAPPPKPRQVSKLD</sequence>
<reference evidence="2 3" key="1">
    <citation type="submission" date="2023-10" db="EMBL/GenBank/DDBJ databases">
        <title>Comparative genomics analysis reveals potential genetic determinants of host preference in Cryptosporidium xiaoi.</title>
        <authorList>
            <person name="Xiao L."/>
            <person name="Li J."/>
        </authorList>
    </citation>
    <scope>NUCLEOTIDE SEQUENCE [LARGE SCALE GENOMIC DNA]</scope>
    <source>
        <strain evidence="2 3">52996</strain>
    </source>
</reference>
<feature type="region of interest" description="Disordered" evidence="1">
    <location>
        <begin position="1331"/>
        <end position="1352"/>
    </location>
</feature>